<evidence type="ECO:0000259" key="5">
    <source>
        <dbReference type="PROSITE" id="PS50931"/>
    </source>
</evidence>
<dbReference type="PANTHER" id="PTHR30346">
    <property type="entry name" value="TRANSCRIPTIONAL DUAL REGULATOR HCAR-RELATED"/>
    <property type="match status" value="1"/>
</dbReference>
<keyword evidence="7" id="KW-1185">Reference proteome</keyword>
<dbReference type="InterPro" id="IPR036390">
    <property type="entry name" value="WH_DNA-bd_sf"/>
</dbReference>
<keyword evidence="3" id="KW-0238">DNA-binding</keyword>
<name>A0ABT6AQA0_9BURK</name>
<dbReference type="Gene3D" id="1.10.10.10">
    <property type="entry name" value="Winged helix-like DNA-binding domain superfamily/Winged helix DNA-binding domain"/>
    <property type="match status" value="1"/>
</dbReference>
<accession>A0ABT6AQA0</accession>
<comment type="caution">
    <text evidence="6">The sequence shown here is derived from an EMBL/GenBank/DDBJ whole genome shotgun (WGS) entry which is preliminary data.</text>
</comment>
<gene>
    <name evidence="6" type="ORF">P3W85_17820</name>
</gene>
<proteinExistence type="inferred from homology"/>
<sequence length="294" mass="32392">MDIRFLQSFVMVVELGSMAEAARHLELSPATIASRIHALEEDLGVALIERSGRVVRPTTAGVNVLERARDLVRASRDLRSIANERAPAGEFRLGLFPSAAPSLLPRALARLYDAYPELGVRVTVGFSPDMIGSVGSGDLDAAIVVEHQIGIPKSCTWQTLMEEPLVVVAHRGVDASKDAHELLRTEPFIKYDRRVWGGRLADRYLRENGIRPHQRLEIDGLMLIASLIKHGLGISLLPDWSPMWEGDTSLVRVSLPGQAPVRRLGFLWSTRGPRASLAQLVLSEAEATFQSSRR</sequence>
<dbReference type="SUPFAM" id="SSF53850">
    <property type="entry name" value="Periplasmic binding protein-like II"/>
    <property type="match status" value="1"/>
</dbReference>
<comment type="similarity">
    <text evidence="1">Belongs to the LysR transcriptional regulatory family.</text>
</comment>
<evidence type="ECO:0000256" key="4">
    <source>
        <dbReference type="ARBA" id="ARBA00023163"/>
    </source>
</evidence>
<dbReference type="PANTHER" id="PTHR30346:SF28">
    <property type="entry name" value="HTH-TYPE TRANSCRIPTIONAL REGULATOR CYNR"/>
    <property type="match status" value="1"/>
</dbReference>
<evidence type="ECO:0000256" key="1">
    <source>
        <dbReference type="ARBA" id="ARBA00009437"/>
    </source>
</evidence>
<dbReference type="EMBL" id="JARJLM010000303">
    <property type="protein sequence ID" value="MDF3834801.1"/>
    <property type="molecule type" value="Genomic_DNA"/>
</dbReference>
<dbReference type="PROSITE" id="PS50931">
    <property type="entry name" value="HTH_LYSR"/>
    <property type="match status" value="1"/>
</dbReference>
<keyword evidence="2" id="KW-0805">Transcription regulation</keyword>
<dbReference type="InterPro" id="IPR036388">
    <property type="entry name" value="WH-like_DNA-bd_sf"/>
</dbReference>
<evidence type="ECO:0000313" key="7">
    <source>
        <dbReference type="Proteomes" id="UP001216674"/>
    </source>
</evidence>
<dbReference type="InterPro" id="IPR000847">
    <property type="entry name" value="LysR_HTH_N"/>
</dbReference>
<dbReference type="Proteomes" id="UP001216674">
    <property type="component" value="Unassembled WGS sequence"/>
</dbReference>
<evidence type="ECO:0000256" key="2">
    <source>
        <dbReference type="ARBA" id="ARBA00023015"/>
    </source>
</evidence>
<dbReference type="InterPro" id="IPR005119">
    <property type="entry name" value="LysR_subst-bd"/>
</dbReference>
<dbReference type="Gene3D" id="3.40.190.10">
    <property type="entry name" value="Periplasmic binding protein-like II"/>
    <property type="match status" value="2"/>
</dbReference>
<dbReference type="Pfam" id="PF00126">
    <property type="entry name" value="HTH_1"/>
    <property type="match status" value="1"/>
</dbReference>
<protein>
    <submittedName>
        <fullName evidence="6">LysR family transcriptional regulator</fullName>
    </submittedName>
</protein>
<dbReference type="RefSeq" id="WP_276265772.1">
    <property type="nucleotide sequence ID" value="NZ_JARJLM010000303.1"/>
</dbReference>
<dbReference type="Pfam" id="PF03466">
    <property type="entry name" value="LysR_substrate"/>
    <property type="match status" value="1"/>
</dbReference>
<reference evidence="6 7" key="1">
    <citation type="submission" date="2023-03" db="EMBL/GenBank/DDBJ databases">
        <title>Draft assemblies of triclosan tolerant bacteria isolated from returned activated sludge.</title>
        <authorList>
            <person name="Van Hamelsveld S."/>
        </authorList>
    </citation>
    <scope>NUCLEOTIDE SEQUENCE [LARGE SCALE GENOMIC DNA]</scope>
    <source>
        <strain evidence="6 7">GW210010_S58</strain>
    </source>
</reference>
<feature type="domain" description="HTH lysR-type" evidence="5">
    <location>
        <begin position="1"/>
        <end position="58"/>
    </location>
</feature>
<dbReference type="SUPFAM" id="SSF46785">
    <property type="entry name" value="Winged helix' DNA-binding domain"/>
    <property type="match status" value="1"/>
</dbReference>
<evidence type="ECO:0000313" key="6">
    <source>
        <dbReference type="EMBL" id="MDF3834801.1"/>
    </source>
</evidence>
<organism evidence="6 7">
    <name type="scientific">Cupriavidus basilensis</name>
    <dbReference type="NCBI Taxonomy" id="68895"/>
    <lineage>
        <taxon>Bacteria</taxon>
        <taxon>Pseudomonadati</taxon>
        <taxon>Pseudomonadota</taxon>
        <taxon>Betaproteobacteria</taxon>
        <taxon>Burkholderiales</taxon>
        <taxon>Burkholderiaceae</taxon>
        <taxon>Cupriavidus</taxon>
    </lineage>
</organism>
<evidence type="ECO:0000256" key="3">
    <source>
        <dbReference type="ARBA" id="ARBA00023125"/>
    </source>
</evidence>
<keyword evidence="4" id="KW-0804">Transcription</keyword>